<dbReference type="AlphaFoldDB" id="A0A3S1DRJ5"/>
<dbReference type="Gene3D" id="2.40.128.630">
    <property type="match status" value="2"/>
</dbReference>
<evidence type="ECO:0000313" key="2">
    <source>
        <dbReference type="EMBL" id="RUT47516.1"/>
    </source>
</evidence>
<keyword evidence="3" id="KW-1185">Reference proteome</keyword>
<dbReference type="SUPFAM" id="SSF50998">
    <property type="entry name" value="Quinoprotein alcohol dehydrogenase-like"/>
    <property type="match status" value="1"/>
</dbReference>
<feature type="domain" description="Pyrrolo-quinoline quinone repeat" evidence="1">
    <location>
        <begin position="76"/>
        <end position="159"/>
    </location>
</feature>
<name>A0A3S1DRJ5_9BACL</name>
<comment type="caution">
    <text evidence="2">The sequence shown here is derived from an EMBL/GenBank/DDBJ whole genome shotgun (WGS) entry which is preliminary data.</text>
</comment>
<accession>A0A3S1DRJ5</accession>
<evidence type="ECO:0000313" key="3">
    <source>
        <dbReference type="Proteomes" id="UP000279446"/>
    </source>
</evidence>
<proteinExistence type="predicted"/>
<dbReference type="InterPro" id="IPR002372">
    <property type="entry name" value="PQQ_rpt_dom"/>
</dbReference>
<gene>
    <name evidence="2" type="ORF">EJP82_07365</name>
</gene>
<dbReference type="InterPro" id="IPR018391">
    <property type="entry name" value="PQQ_b-propeller_rpt"/>
</dbReference>
<dbReference type="PANTHER" id="PTHR34512:SF30">
    <property type="entry name" value="OUTER MEMBRANE PROTEIN ASSEMBLY FACTOR BAMB"/>
    <property type="match status" value="1"/>
</dbReference>
<feature type="domain" description="Pyrrolo-quinoline quinone repeat" evidence="1">
    <location>
        <begin position="178"/>
        <end position="289"/>
    </location>
</feature>
<dbReference type="InterPro" id="IPR011047">
    <property type="entry name" value="Quinoprotein_ADH-like_sf"/>
</dbReference>
<evidence type="ECO:0000259" key="1">
    <source>
        <dbReference type="Pfam" id="PF13360"/>
    </source>
</evidence>
<dbReference type="Pfam" id="PF13360">
    <property type="entry name" value="PQQ_2"/>
    <property type="match status" value="2"/>
</dbReference>
<protein>
    <recommendedName>
        <fullName evidence="1">Pyrrolo-quinoline quinone repeat domain-containing protein</fullName>
    </recommendedName>
</protein>
<dbReference type="Proteomes" id="UP000279446">
    <property type="component" value="Unassembled WGS sequence"/>
</dbReference>
<reference evidence="2 3" key="1">
    <citation type="submission" date="2018-12" db="EMBL/GenBank/DDBJ databases">
        <authorList>
            <person name="Sun L."/>
            <person name="Chen Z."/>
        </authorList>
    </citation>
    <scope>NUCLEOTIDE SEQUENCE [LARGE SCALE GENOMIC DNA]</scope>
    <source>
        <strain evidence="2 3">DSM 15890</strain>
    </source>
</reference>
<dbReference type="OrthoDB" id="1860at2"/>
<dbReference type="SMART" id="SM00564">
    <property type="entry name" value="PQQ"/>
    <property type="match status" value="7"/>
</dbReference>
<sequence>MASILMEAVKSQSINNGGVKMKNRLLMSFTCMAIVFVGCNVVTEENFQGVTPFRGDLHNTGVSVTQGLPELTGEKWKIQIPGEIHSSLVLADGTLYFGTEEGHFYAVNATDGEIVWDVIFDGKIRSSAAIYENMLYFTDTTSTLYALDQEDGSVKWKQKLDDSFSNGDKSDEWDYFIGSPTVDQDIIYVGGEGPFFYAVNRQDGTIKWEFKTSSFVHGKAAIADGKVYFADMSGSVVSLDQQTGEQIWLQNYGVIQSSLAFKDDVLYFGSRDNYVYALDAKTGEIKWTHLTPRGSWVTSSAAVNDQYVAIGSSDSYLLHVFDSQSGKNLFDFELISRVFSSPVIVDQIAYFGTGHTNGGGRERDAFFALNLETGQELWRFEGTKTPILSSPVVADGVVFFATKDGIVYALH</sequence>
<dbReference type="EMBL" id="RZNY01000004">
    <property type="protein sequence ID" value="RUT47516.1"/>
    <property type="molecule type" value="Genomic_DNA"/>
</dbReference>
<dbReference type="Gene3D" id="2.130.10.10">
    <property type="entry name" value="YVTN repeat-like/Quinoprotein amine dehydrogenase"/>
    <property type="match status" value="1"/>
</dbReference>
<dbReference type="InterPro" id="IPR015943">
    <property type="entry name" value="WD40/YVTN_repeat-like_dom_sf"/>
</dbReference>
<organism evidence="2 3">
    <name type="scientific">Paenibacillus anaericanus</name>
    <dbReference type="NCBI Taxonomy" id="170367"/>
    <lineage>
        <taxon>Bacteria</taxon>
        <taxon>Bacillati</taxon>
        <taxon>Bacillota</taxon>
        <taxon>Bacilli</taxon>
        <taxon>Bacillales</taxon>
        <taxon>Paenibacillaceae</taxon>
        <taxon>Paenibacillus</taxon>
    </lineage>
</organism>
<dbReference type="PANTHER" id="PTHR34512">
    <property type="entry name" value="CELL SURFACE PROTEIN"/>
    <property type="match status" value="1"/>
</dbReference>